<organism evidence="1 2">
    <name type="scientific">Ructibacterium gallinarum</name>
    <dbReference type="NCBI Taxonomy" id="2779355"/>
    <lineage>
        <taxon>Bacteria</taxon>
        <taxon>Bacillati</taxon>
        <taxon>Bacillota</taxon>
        <taxon>Clostridia</taxon>
        <taxon>Eubacteriales</taxon>
        <taxon>Oscillospiraceae</taxon>
        <taxon>Ructibacterium</taxon>
    </lineage>
</organism>
<dbReference type="GO" id="GO:0008998">
    <property type="term" value="F:ribonucleoside-triphosphate reductase (thioredoxin) activity"/>
    <property type="evidence" value="ECO:0007669"/>
    <property type="project" value="InterPro"/>
</dbReference>
<evidence type="ECO:0000313" key="2">
    <source>
        <dbReference type="Proteomes" id="UP000806542"/>
    </source>
</evidence>
<name>A0A9D5RA80_9FIRM</name>
<dbReference type="InterPro" id="IPR012833">
    <property type="entry name" value="NrdD"/>
</dbReference>
<dbReference type="Proteomes" id="UP000806542">
    <property type="component" value="Unassembled WGS sequence"/>
</dbReference>
<sequence length="91" mass="10498">MTVNVVNGNMSPKEIAYYTQHIRKNNPGMDIDSLTLKICDDGYVDAEYNLTPIPFERIRRITGYLVGTVDRFNNAKRAEERDRVKHMSCCN</sequence>
<accession>A0A9D5RA80</accession>
<dbReference type="AlphaFoldDB" id="A0A9D5RA80"/>
<dbReference type="GO" id="GO:0006260">
    <property type="term" value="P:DNA replication"/>
    <property type="evidence" value="ECO:0007669"/>
    <property type="project" value="InterPro"/>
</dbReference>
<keyword evidence="2" id="KW-1185">Reference proteome</keyword>
<proteinExistence type="predicted"/>
<dbReference type="EMBL" id="JADCKB010000043">
    <property type="protein sequence ID" value="MBE5041229.1"/>
    <property type="molecule type" value="Genomic_DNA"/>
</dbReference>
<gene>
    <name evidence="1" type="ORF">INF28_12280</name>
</gene>
<evidence type="ECO:0000313" key="1">
    <source>
        <dbReference type="EMBL" id="MBE5041229.1"/>
    </source>
</evidence>
<comment type="caution">
    <text evidence="1">The sequence shown here is derived from an EMBL/GenBank/DDBJ whole genome shotgun (WGS) entry which is preliminary data.</text>
</comment>
<dbReference type="Pfam" id="PF13597">
    <property type="entry name" value="NRDD"/>
    <property type="match status" value="1"/>
</dbReference>
<protein>
    <submittedName>
        <fullName evidence="1">Uncharacterized protein</fullName>
    </submittedName>
</protein>
<reference evidence="1" key="1">
    <citation type="submission" date="2020-10" db="EMBL/GenBank/DDBJ databases">
        <title>ChiBAC.</title>
        <authorList>
            <person name="Zenner C."/>
            <person name="Hitch T.C.A."/>
            <person name="Clavel T."/>
        </authorList>
    </citation>
    <scope>NUCLEOTIDE SEQUENCE</scope>
    <source>
        <strain evidence="1">DSM 107454</strain>
    </source>
</reference>
<dbReference type="RefSeq" id="WP_226393761.1">
    <property type="nucleotide sequence ID" value="NZ_JADCKB010000043.1"/>
</dbReference>